<proteinExistence type="predicted"/>
<name>A0A3Q0EMI7_VIGRR</name>
<reference evidence="5" key="2">
    <citation type="submission" date="2025-08" db="UniProtKB">
        <authorList>
            <consortium name="RefSeq"/>
        </authorList>
    </citation>
    <scope>IDENTIFICATION</scope>
    <source>
        <tissue evidence="5">Leaf</tissue>
    </source>
</reference>
<evidence type="ECO:0000259" key="3">
    <source>
        <dbReference type="Pfam" id="PF00722"/>
    </source>
</evidence>
<dbReference type="InterPro" id="IPR044791">
    <property type="entry name" value="Beta-glucanase/XTH"/>
</dbReference>
<sequence>MNSKRVDIEFLGTTFGKPYTLQTNVYIRGSGDGRIIGREMKFHLWFGPTKDKVREPSHHRHSDDLVRTGLHCRWIVAAGDPPSVCCLSSTQPPRIAFEPASKKAKPRRRRCAVSSLLQATVPPPLSRSSKTISCRRPNHPMTSKVCRSTFLKDLMGTLN</sequence>
<accession>A0A3Q0EMI7</accession>
<keyword evidence="2" id="KW-0326">Glycosidase</keyword>
<reference evidence="4" key="1">
    <citation type="journal article" date="2014" name="Nat. Commun.">
        <title>Genome sequence of mungbean and insights into evolution within Vigna species.</title>
        <authorList>
            <person name="Kang Y.J."/>
            <person name="Kim S.K."/>
            <person name="Kim M.Y."/>
            <person name="Lestari P."/>
            <person name="Kim K.H."/>
            <person name="Ha B.K."/>
            <person name="Jun T.H."/>
            <person name="Hwang W.J."/>
            <person name="Lee T."/>
            <person name="Lee J."/>
            <person name="Shim S."/>
            <person name="Yoon M.Y."/>
            <person name="Jang Y.E."/>
            <person name="Han K.S."/>
            <person name="Taeprayoon P."/>
            <person name="Yoon N."/>
            <person name="Somta P."/>
            <person name="Tanya P."/>
            <person name="Kim K.S."/>
            <person name="Gwag J.G."/>
            <person name="Moon J.K."/>
            <person name="Lee Y.H."/>
            <person name="Park B.S."/>
            <person name="Bombarely A."/>
            <person name="Doyle J.J."/>
            <person name="Jackson S.A."/>
            <person name="Schafleitner R."/>
            <person name="Srinives P."/>
            <person name="Varshney R.K."/>
            <person name="Lee S.H."/>
        </authorList>
    </citation>
    <scope>NUCLEOTIDE SEQUENCE [LARGE SCALE GENOMIC DNA]</scope>
    <source>
        <strain evidence="4">cv. VC1973A</strain>
    </source>
</reference>
<dbReference type="Pfam" id="PF00722">
    <property type="entry name" value="Glyco_hydro_16"/>
    <property type="match status" value="1"/>
</dbReference>
<dbReference type="SUPFAM" id="SSF49899">
    <property type="entry name" value="Concanavalin A-like lectins/glucanases"/>
    <property type="match status" value="1"/>
</dbReference>
<dbReference type="Proteomes" id="UP000087766">
    <property type="component" value="Chromosome 11"/>
</dbReference>
<gene>
    <name evidence="5" type="primary">LOC111240554</name>
</gene>
<dbReference type="AlphaFoldDB" id="A0A3Q0EMI7"/>
<dbReference type="GeneID" id="111240554"/>
<dbReference type="InterPro" id="IPR013320">
    <property type="entry name" value="ConA-like_dom_sf"/>
</dbReference>
<evidence type="ECO:0000256" key="1">
    <source>
        <dbReference type="ARBA" id="ARBA00022801"/>
    </source>
</evidence>
<evidence type="ECO:0000313" key="4">
    <source>
        <dbReference type="Proteomes" id="UP000087766"/>
    </source>
</evidence>
<keyword evidence="4" id="KW-1185">Reference proteome</keyword>
<protein>
    <submittedName>
        <fullName evidence="5">Uncharacterized protein LOC111240554</fullName>
    </submittedName>
</protein>
<evidence type="ECO:0000256" key="2">
    <source>
        <dbReference type="ARBA" id="ARBA00023295"/>
    </source>
</evidence>
<organism evidence="4 5">
    <name type="scientific">Vigna radiata var. radiata</name>
    <name type="common">Mung bean</name>
    <name type="synonym">Phaseolus aureus</name>
    <dbReference type="NCBI Taxonomy" id="3916"/>
    <lineage>
        <taxon>Eukaryota</taxon>
        <taxon>Viridiplantae</taxon>
        <taxon>Streptophyta</taxon>
        <taxon>Embryophyta</taxon>
        <taxon>Tracheophyta</taxon>
        <taxon>Spermatophyta</taxon>
        <taxon>Magnoliopsida</taxon>
        <taxon>eudicotyledons</taxon>
        <taxon>Gunneridae</taxon>
        <taxon>Pentapetalae</taxon>
        <taxon>rosids</taxon>
        <taxon>fabids</taxon>
        <taxon>Fabales</taxon>
        <taxon>Fabaceae</taxon>
        <taxon>Papilionoideae</taxon>
        <taxon>50 kb inversion clade</taxon>
        <taxon>NPAAA clade</taxon>
        <taxon>indigoferoid/millettioid clade</taxon>
        <taxon>Phaseoleae</taxon>
        <taxon>Vigna</taxon>
    </lineage>
</organism>
<dbReference type="RefSeq" id="XP_022631432.1">
    <property type="nucleotide sequence ID" value="XM_022775711.1"/>
</dbReference>
<dbReference type="STRING" id="3916.A0A3Q0EMI7"/>
<dbReference type="KEGG" id="vra:111240554"/>
<dbReference type="GO" id="GO:0004553">
    <property type="term" value="F:hydrolase activity, hydrolyzing O-glycosyl compounds"/>
    <property type="evidence" value="ECO:0007669"/>
    <property type="project" value="InterPro"/>
</dbReference>
<dbReference type="InterPro" id="IPR000757">
    <property type="entry name" value="Beta-glucanase-like"/>
</dbReference>
<dbReference type="Gene3D" id="2.60.120.200">
    <property type="match status" value="1"/>
</dbReference>
<feature type="domain" description="GH16" evidence="3">
    <location>
        <begin position="6"/>
        <end position="51"/>
    </location>
</feature>
<evidence type="ECO:0000313" key="5">
    <source>
        <dbReference type="RefSeq" id="XP_022631432.1"/>
    </source>
</evidence>
<dbReference type="GO" id="GO:0005975">
    <property type="term" value="P:carbohydrate metabolic process"/>
    <property type="evidence" value="ECO:0007669"/>
    <property type="project" value="InterPro"/>
</dbReference>
<keyword evidence="1" id="KW-0378">Hydrolase</keyword>
<dbReference type="OrthoDB" id="929563at2759"/>
<dbReference type="PANTHER" id="PTHR31062">
    <property type="entry name" value="XYLOGLUCAN ENDOTRANSGLUCOSYLASE/HYDROLASE PROTEIN 8-RELATED"/>
    <property type="match status" value="1"/>
</dbReference>